<keyword evidence="3" id="KW-1185">Reference proteome</keyword>
<dbReference type="Proteomes" id="UP000541444">
    <property type="component" value="Unassembled WGS sequence"/>
</dbReference>
<dbReference type="PANTHER" id="PTHR37183:SF1">
    <property type="entry name" value="PLANT THIONIN FAMILY PROTEIN"/>
    <property type="match status" value="1"/>
</dbReference>
<proteinExistence type="predicted"/>
<comment type="caution">
    <text evidence="2">The sequence shown here is derived from an EMBL/GenBank/DDBJ whole genome shotgun (WGS) entry which is preliminary data.</text>
</comment>
<feature type="signal peptide" evidence="1">
    <location>
        <begin position="1"/>
        <end position="24"/>
    </location>
</feature>
<keyword evidence="1" id="KW-0732">Signal</keyword>
<protein>
    <recommendedName>
        <fullName evidence="4">Thionin-like protein</fullName>
    </recommendedName>
</protein>
<accession>A0A7J7P0H2</accession>
<evidence type="ECO:0008006" key="4">
    <source>
        <dbReference type="Google" id="ProtNLM"/>
    </source>
</evidence>
<feature type="chain" id="PRO_5029509095" description="Thionin-like protein" evidence="1">
    <location>
        <begin position="25"/>
        <end position="71"/>
    </location>
</feature>
<dbReference type="AlphaFoldDB" id="A0A7J7P0H2"/>
<evidence type="ECO:0000256" key="1">
    <source>
        <dbReference type="SAM" id="SignalP"/>
    </source>
</evidence>
<dbReference type="PANTHER" id="PTHR37183">
    <property type="entry name" value="PLANT THIONIN FAMILY PROTEIN"/>
    <property type="match status" value="1"/>
</dbReference>
<evidence type="ECO:0000313" key="2">
    <source>
        <dbReference type="EMBL" id="KAF6172732.1"/>
    </source>
</evidence>
<dbReference type="EMBL" id="JACGCM010000393">
    <property type="protein sequence ID" value="KAF6172732.1"/>
    <property type="molecule type" value="Genomic_DNA"/>
</dbReference>
<name>A0A7J7P0H2_9MAGN</name>
<reference evidence="2 3" key="1">
    <citation type="journal article" date="2020" name="IScience">
        <title>Genome Sequencing of the Endangered Kingdonia uniflora (Circaeasteraceae, Ranunculales) Reveals Potential Mechanisms of Evolutionary Specialization.</title>
        <authorList>
            <person name="Sun Y."/>
            <person name="Deng T."/>
            <person name="Zhang A."/>
            <person name="Moore M.J."/>
            <person name="Landis J.B."/>
            <person name="Lin N."/>
            <person name="Zhang H."/>
            <person name="Zhang X."/>
            <person name="Huang J."/>
            <person name="Zhang X."/>
            <person name="Sun H."/>
            <person name="Wang H."/>
        </authorList>
    </citation>
    <scope>NUCLEOTIDE SEQUENCE [LARGE SCALE GENOMIC DNA]</scope>
    <source>
        <strain evidence="2">TB1705</strain>
        <tissue evidence="2">Leaf</tissue>
    </source>
</reference>
<sequence>MKKITCALMLVLLLVSFQMNTVESAASDCLDACQTGCAVSYIRDPKRMSRCDRKCTIKCKPGLVVTKVIVG</sequence>
<dbReference type="OrthoDB" id="1933690at2759"/>
<evidence type="ECO:0000313" key="3">
    <source>
        <dbReference type="Proteomes" id="UP000541444"/>
    </source>
</evidence>
<gene>
    <name evidence="2" type="ORF">GIB67_000790</name>
</gene>
<organism evidence="2 3">
    <name type="scientific">Kingdonia uniflora</name>
    <dbReference type="NCBI Taxonomy" id="39325"/>
    <lineage>
        <taxon>Eukaryota</taxon>
        <taxon>Viridiplantae</taxon>
        <taxon>Streptophyta</taxon>
        <taxon>Embryophyta</taxon>
        <taxon>Tracheophyta</taxon>
        <taxon>Spermatophyta</taxon>
        <taxon>Magnoliopsida</taxon>
        <taxon>Ranunculales</taxon>
        <taxon>Circaeasteraceae</taxon>
        <taxon>Kingdonia</taxon>
    </lineage>
</organism>